<evidence type="ECO:0000256" key="1">
    <source>
        <dbReference type="ARBA" id="ARBA00009477"/>
    </source>
</evidence>
<accession>B2IXK3</accession>
<evidence type="ECO:0000256" key="2">
    <source>
        <dbReference type="SAM" id="Coils"/>
    </source>
</evidence>
<reference evidence="7 8" key="2">
    <citation type="journal article" date="2013" name="Plant Physiol.">
        <title>A Nostoc punctiforme Sugar Transporter Necessary to Establish a Cyanobacterium-Plant Symbiosis.</title>
        <authorList>
            <person name="Ekman M."/>
            <person name="Picossi S."/>
            <person name="Campbell E.L."/>
            <person name="Meeks J.C."/>
            <person name="Flores E."/>
        </authorList>
    </citation>
    <scope>NUCLEOTIDE SEQUENCE [LARGE SCALE GENOMIC DNA]</scope>
    <source>
        <strain evidence="8">ATCC 29133 / PCC 73102</strain>
    </source>
</reference>
<gene>
    <name evidence="7" type="ordered locus">Npun_F3029</name>
</gene>
<dbReference type="GO" id="GO:0015562">
    <property type="term" value="F:efflux transmembrane transporter activity"/>
    <property type="evidence" value="ECO:0007669"/>
    <property type="project" value="TreeGrafter"/>
</dbReference>
<dbReference type="EnsemblBacteria" id="ACC81531">
    <property type="protein sequence ID" value="ACC81531"/>
    <property type="gene ID" value="Npun_F3029"/>
</dbReference>
<dbReference type="EMBL" id="CP001037">
    <property type="protein sequence ID" value="ACC81531.1"/>
    <property type="molecule type" value="Genomic_DNA"/>
</dbReference>
<dbReference type="PANTHER" id="PTHR30469">
    <property type="entry name" value="MULTIDRUG RESISTANCE PROTEIN MDTA"/>
    <property type="match status" value="1"/>
</dbReference>
<dbReference type="HOGENOM" id="CLU_018816_14_2_3"/>
<feature type="domain" description="CusB-like beta-barrel" evidence="5">
    <location>
        <begin position="337"/>
        <end position="406"/>
    </location>
</feature>
<comment type="similarity">
    <text evidence="1">Belongs to the membrane fusion protein (MFP) (TC 8.A.1) family.</text>
</comment>
<keyword evidence="3" id="KW-1133">Transmembrane helix</keyword>
<dbReference type="InterPro" id="IPR058627">
    <property type="entry name" value="MdtA-like_C"/>
</dbReference>
<dbReference type="Pfam" id="PF25881">
    <property type="entry name" value="HH_YBHG"/>
    <property type="match status" value="1"/>
</dbReference>
<evidence type="ECO:0000256" key="3">
    <source>
        <dbReference type="SAM" id="Phobius"/>
    </source>
</evidence>
<dbReference type="RefSeq" id="WP_012409518.1">
    <property type="nucleotide sequence ID" value="NC_010628.1"/>
</dbReference>
<dbReference type="eggNOG" id="COG0845">
    <property type="taxonomic scope" value="Bacteria"/>
</dbReference>
<keyword evidence="3" id="KW-0472">Membrane</keyword>
<dbReference type="OrthoDB" id="505602at2"/>
<sequence>MTIHIEIPIIRKKVKYSLPWLMGLIVAGVLIVGTMMTLGVVNRRASKQDITQLTVPVQAKTITVRITATGKIQPIQSVNISPKNPGILAKLYVEQGQKLQQGQIIAQMDNSEIKTQVIQYQASLDQAKAQLAESQAGSRPEDIAEAKAHVAEAEAQLTVVREGNRLQEIEQAQAQVDSAQAQMELTQARLKRYQELAKAGAISQDSLEQYTSEDRQAKASLEEAQRRLSLQKSGNRNEDIKRQQAIVAQEREALRKLQNGSRPEELTRLRASVVEANAKLEQQQVQLADTIIRAPFSGTVTQKYATLGAYVSPAISASSDASATSTSIIALAKGLEVVAKVPEVDIPHVKVGQKVELIIDAYADEVFHGYVRLISPEAIVEQNVTSFQVRVQLDTESEKLRSGMNVDNVIFIGKTIPNALLVPQETIVTQHGKTGVMMPDTNNQPQFRPVTVGVSVDSQIQVLQGLKAGDRIFNDLPEDKQPKPST</sequence>
<keyword evidence="3" id="KW-0812">Transmembrane</keyword>
<protein>
    <submittedName>
        <fullName evidence="7">Efflux transporter, RND family, MFP subunit</fullName>
    </submittedName>
</protein>
<dbReference type="Gene3D" id="2.40.50.100">
    <property type="match status" value="2"/>
</dbReference>
<dbReference type="InterPro" id="IPR058792">
    <property type="entry name" value="Beta-barrel_RND_2"/>
</dbReference>
<evidence type="ECO:0000259" key="4">
    <source>
        <dbReference type="Pfam" id="PF25881"/>
    </source>
</evidence>
<feature type="transmembrane region" description="Helical" evidence="3">
    <location>
        <begin position="20"/>
        <end position="41"/>
    </location>
</feature>
<dbReference type="InterPro" id="IPR059052">
    <property type="entry name" value="HH_YbhG-like"/>
</dbReference>
<evidence type="ECO:0000313" key="8">
    <source>
        <dbReference type="Proteomes" id="UP000001191"/>
    </source>
</evidence>
<dbReference type="PANTHER" id="PTHR30469:SF33">
    <property type="entry name" value="SLR1207 PROTEIN"/>
    <property type="match status" value="1"/>
</dbReference>
<dbReference type="Gene3D" id="2.40.30.170">
    <property type="match status" value="1"/>
</dbReference>
<feature type="coiled-coil region" evidence="2">
    <location>
        <begin position="169"/>
        <end position="286"/>
    </location>
</feature>
<evidence type="ECO:0000259" key="5">
    <source>
        <dbReference type="Pfam" id="PF25954"/>
    </source>
</evidence>
<organism evidence="7 8">
    <name type="scientific">Nostoc punctiforme (strain ATCC 29133 / PCC 73102)</name>
    <dbReference type="NCBI Taxonomy" id="63737"/>
    <lineage>
        <taxon>Bacteria</taxon>
        <taxon>Bacillati</taxon>
        <taxon>Cyanobacteriota</taxon>
        <taxon>Cyanophyceae</taxon>
        <taxon>Nostocales</taxon>
        <taxon>Nostocaceae</taxon>
        <taxon>Nostoc</taxon>
    </lineage>
</organism>
<feature type="domain" description="YbhG-like alpha-helical hairpin" evidence="4">
    <location>
        <begin position="146"/>
        <end position="253"/>
    </location>
</feature>
<dbReference type="InterPro" id="IPR006143">
    <property type="entry name" value="RND_pump_MFP"/>
</dbReference>
<keyword evidence="8" id="KW-1185">Reference proteome</keyword>
<dbReference type="Proteomes" id="UP000001191">
    <property type="component" value="Chromosome"/>
</dbReference>
<dbReference type="NCBIfam" id="TIGR01730">
    <property type="entry name" value="RND_mfp"/>
    <property type="match status" value="1"/>
</dbReference>
<dbReference type="Pfam" id="PF25954">
    <property type="entry name" value="Beta-barrel_RND_2"/>
    <property type="match status" value="1"/>
</dbReference>
<dbReference type="GO" id="GO:1990281">
    <property type="term" value="C:efflux pump complex"/>
    <property type="evidence" value="ECO:0007669"/>
    <property type="project" value="TreeGrafter"/>
</dbReference>
<dbReference type="PhylomeDB" id="B2IXK3"/>
<reference evidence="8" key="1">
    <citation type="submission" date="2008-04" db="EMBL/GenBank/DDBJ databases">
        <title>Complete sequence of chromosome of Nostoc punctiforme ATCC 29133.</title>
        <authorList>
            <consortium name="US DOE Joint Genome Institute"/>
            <person name="Copeland A."/>
            <person name="Lucas S."/>
            <person name="Lapidus A."/>
            <person name="Glavina del Rio T."/>
            <person name="Dalin E."/>
            <person name="Tice H."/>
            <person name="Pitluck S."/>
            <person name="Chain P."/>
            <person name="Malfatti S."/>
            <person name="Shin M."/>
            <person name="Vergez L."/>
            <person name="Schmutz J."/>
            <person name="Larimer F."/>
            <person name="Land M."/>
            <person name="Hauser L."/>
            <person name="Kyrpides N."/>
            <person name="Kim E."/>
            <person name="Meeks J.C."/>
            <person name="Elhai J."/>
            <person name="Campbell E.L."/>
            <person name="Thiel T."/>
            <person name="Longmire J."/>
            <person name="Potts M."/>
            <person name="Atlas R."/>
        </authorList>
    </citation>
    <scope>NUCLEOTIDE SEQUENCE [LARGE SCALE GENOMIC DNA]</scope>
    <source>
        <strain evidence="8">ATCC 29133 / PCC 73102</strain>
    </source>
</reference>
<proteinExistence type="inferred from homology"/>
<dbReference type="KEGG" id="npu:Npun_F3029"/>
<dbReference type="SUPFAM" id="SSF111369">
    <property type="entry name" value="HlyD-like secretion proteins"/>
    <property type="match status" value="3"/>
</dbReference>
<dbReference type="STRING" id="63737.Npun_F3029"/>
<dbReference type="Gene3D" id="1.10.287.470">
    <property type="entry name" value="Helix hairpin bin"/>
    <property type="match status" value="2"/>
</dbReference>
<dbReference type="Pfam" id="PF25967">
    <property type="entry name" value="RND-MFP_C"/>
    <property type="match status" value="1"/>
</dbReference>
<dbReference type="Gene3D" id="2.40.420.20">
    <property type="match status" value="1"/>
</dbReference>
<evidence type="ECO:0000259" key="6">
    <source>
        <dbReference type="Pfam" id="PF25967"/>
    </source>
</evidence>
<evidence type="ECO:0000313" key="7">
    <source>
        <dbReference type="EMBL" id="ACC81531.1"/>
    </source>
</evidence>
<name>B2IXK3_NOSP7</name>
<dbReference type="AlphaFoldDB" id="B2IXK3"/>
<feature type="domain" description="Multidrug resistance protein MdtA-like C-terminal permuted SH3" evidence="6">
    <location>
        <begin position="418"/>
        <end position="472"/>
    </location>
</feature>
<keyword evidence="2" id="KW-0175">Coiled coil</keyword>